<dbReference type="Proteomes" id="UP001352852">
    <property type="component" value="Unassembled WGS sequence"/>
</dbReference>
<evidence type="ECO:0000313" key="3">
    <source>
        <dbReference type="Proteomes" id="UP001352852"/>
    </source>
</evidence>
<protein>
    <submittedName>
        <fullName evidence="2">Uncharacterized protein</fullName>
    </submittedName>
</protein>
<keyword evidence="1" id="KW-0472">Membrane</keyword>
<feature type="transmembrane region" description="Helical" evidence="1">
    <location>
        <begin position="6"/>
        <end position="28"/>
    </location>
</feature>
<accession>A0ABU7CTT3</accession>
<dbReference type="EMBL" id="JAHUTJ010005520">
    <property type="protein sequence ID" value="MED6266092.1"/>
    <property type="molecule type" value="Genomic_DNA"/>
</dbReference>
<keyword evidence="1" id="KW-0812">Transmembrane</keyword>
<evidence type="ECO:0000313" key="2">
    <source>
        <dbReference type="EMBL" id="MED6266092.1"/>
    </source>
</evidence>
<name>A0ABU7CTT3_9TELE</name>
<proteinExistence type="predicted"/>
<sequence>MFINLGLLFEAPLSGALGIVLTFTRLWCRWSVIMKYFEQLVLKYLKEIQLNSNQFYCWTPSSLFTAADDAFNLGLHFILHHLDHPGMCGRILFVEFQLALQHHQPRHILPEAHSALNAGFFISVDHKLPD</sequence>
<keyword evidence="1" id="KW-1133">Transmembrane helix</keyword>
<keyword evidence="3" id="KW-1185">Reference proteome</keyword>
<evidence type="ECO:0000256" key="1">
    <source>
        <dbReference type="SAM" id="Phobius"/>
    </source>
</evidence>
<gene>
    <name evidence="2" type="ORF">CHARACLAT_032091</name>
</gene>
<reference evidence="2 3" key="1">
    <citation type="submission" date="2021-06" db="EMBL/GenBank/DDBJ databases">
        <authorList>
            <person name="Palmer J.M."/>
        </authorList>
    </citation>
    <scope>NUCLEOTIDE SEQUENCE [LARGE SCALE GENOMIC DNA]</scope>
    <source>
        <strain evidence="2 3">CL_MEX2019</strain>
        <tissue evidence="2">Muscle</tissue>
    </source>
</reference>
<comment type="caution">
    <text evidence="2">The sequence shown here is derived from an EMBL/GenBank/DDBJ whole genome shotgun (WGS) entry which is preliminary data.</text>
</comment>
<organism evidence="2 3">
    <name type="scientific">Characodon lateralis</name>
    <dbReference type="NCBI Taxonomy" id="208331"/>
    <lineage>
        <taxon>Eukaryota</taxon>
        <taxon>Metazoa</taxon>
        <taxon>Chordata</taxon>
        <taxon>Craniata</taxon>
        <taxon>Vertebrata</taxon>
        <taxon>Euteleostomi</taxon>
        <taxon>Actinopterygii</taxon>
        <taxon>Neopterygii</taxon>
        <taxon>Teleostei</taxon>
        <taxon>Neoteleostei</taxon>
        <taxon>Acanthomorphata</taxon>
        <taxon>Ovalentaria</taxon>
        <taxon>Atherinomorphae</taxon>
        <taxon>Cyprinodontiformes</taxon>
        <taxon>Goodeidae</taxon>
        <taxon>Characodon</taxon>
    </lineage>
</organism>